<comment type="caution">
    <text evidence="1">The sequence shown here is derived from an EMBL/GenBank/DDBJ whole genome shotgun (WGS) entry which is preliminary data.</text>
</comment>
<dbReference type="EMBL" id="MU117964">
    <property type="protein sequence ID" value="KAF9653280.1"/>
    <property type="molecule type" value="Genomic_DNA"/>
</dbReference>
<reference evidence="1" key="2">
    <citation type="journal article" date="2020" name="Nat. Commun.">
        <title>Large-scale genome sequencing of mycorrhizal fungi provides insights into the early evolution of symbiotic traits.</title>
        <authorList>
            <person name="Miyauchi S."/>
            <person name="Kiss E."/>
            <person name="Kuo A."/>
            <person name="Drula E."/>
            <person name="Kohler A."/>
            <person name="Sanchez-Garcia M."/>
            <person name="Morin E."/>
            <person name="Andreopoulos B."/>
            <person name="Barry K.W."/>
            <person name="Bonito G."/>
            <person name="Buee M."/>
            <person name="Carver A."/>
            <person name="Chen C."/>
            <person name="Cichocki N."/>
            <person name="Clum A."/>
            <person name="Culley D."/>
            <person name="Crous P.W."/>
            <person name="Fauchery L."/>
            <person name="Girlanda M."/>
            <person name="Hayes R.D."/>
            <person name="Keri Z."/>
            <person name="LaButti K."/>
            <person name="Lipzen A."/>
            <person name="Lombard V."/>
            <person name="Magnuson J."/>
            <person name="Maillard F."/>
            <person name="Murat C."/>
            <person name="Nolan M."/>
            <person name="Ohm R.A."/>
            <person name="Pangilinan J."/>
            <person name="Pereira M.F."/>
            <person name="Perotto S."/>
            <person name="Peter M."/>
            <person name="Pfister S."/>
            <person name="Riley R."/>
            <person name="Sitrit Y."/>
            <person name="Stielow J.B."/>
            <person name="Szollosi G."/>
            <person name="Zifcakova L."/>
            <person name="Stursova M."/>
            <person name="Spatafora J.W."/>
            <person name="Tedersoo L."/>
            <person name="Vaario L.M."/>
            <person name="Yamada A."/>
            <person name="Yan M."/>
            <person name="Wang P."/>
            <person name="Xu J."/>
            <person name="Bruns T."/>
            <person name="Baldrian P."/>
            <person name="Vilgalys R."/>
            <person name="Dunand C."/>
            <person name="Henrissat B."/>
            <person name="Grigoriev I.V."/>
            <person name="Hibbett D."/>
            <person name="Nagy L.G."/>
            <person name="Martin F.M."/>
        </authorList>
    </citation>
    <scope>NUCLEOTIDE SEQUENCE</scope>
    <source>
        <strain evidence="1">P2</strain>
    </source>
</reference>
<evidence type="ECO:0000313" key="1">
    <source>
        <dbReference type="EMBL" id="KAF9653280.1"/>
    </source>
</evidence>
<proteinExistence type="predicted"/>
<name>A0ACB6ZV64_THEGA</name>
<accession>A0ACB6ZV64</accession>
<evidence type="ECO:0000313" key="2">
    <source>
        <dbReference type="Proteomes" id="UP000886501"/>
    </source>
</evidence>
<reference evidence="1" key="1">
    <citation type="submission" date="2019-10" db="EMBL/GenBank/DDBJ databases">
        <authorList>
            <consortium name="DOE Joint Genome Institute"/>
            <person name="Kuo A."/>
            <person name="Miyauchi S."/>
            <person name="Kiss E."/>
            <person name="Drula E."/>
            <person name="Kohler A."/>
            <person name="Sanchez-Garcia M."/>
            <person name="Andreopoulos B."/>
            <person name="Barry K.W."/>
            <person name="Bonito G."/>
            <person name="Buee M."/>
            <person name="Carver A."/>
            <person name="Chen C."/>
            <person name="Cichocki N."/>
            <person name="Clum A."/>
            <person name="Culley D."/>
            <person name="Crous P.W."/>
            <person name="Fauchery L."/>
            <person name="Girlanda M."/>
            <person name="Hayes R."/>
            <person name="Keri Z."/>
            <person name="Labutti K."/>
            <person name="Lipzen A."/>
            <person name="Lombard V."/>
            <person name="Magnuson J."/>
            <person name="Maillard F."/>
            <person name="Morin E."/>
            <person name="Murat C."/>
            <person name="Nolan M."/>
            <person name="Ohm R."/>
            <person name="Pangilinan J."/>
            <person name="Pereira M."/>
            <person name="Perotto S."/>
            <person name="Peter M."/>
            <person name="Riley R."/>
            <person name="Sitrit Y."/>
            <person name="Stielow B."/>
            <person name="Szollosi G."/>
            <person name="Zifcakova L."/>
            <person name="Stursova M."/>
            <person name="Spatafora J.W."/>
            <person name="Tedersoo L."/>
            <person name="Vaario L.-M."/>
            <person name="Yamada A."/>
            <person name="Yan M."/>
            <person name="Wang P."/>
            <person name="Xu J."/>
            <person name="Bruns T."/>
            <person name="Baldrian P."/>
            <person name="Vilgalys R."/>
            <person name="Henrissat B."/>
            <person name="Grigoriev I.V."/>
            <person name="Hibbett D."/>
            <person name="Nagy L.G."/>
            <person name="Martin F.M."/>
        </authorList>
    </citation>
    <scope>NUCLEOTIDE SEQUENCE</scope>
    <source>
        <strain evidence="1">P2</strain>
    </source>
</reference>
<protein>
    <submittedName>
        <fullName evidence="1">Uncharacterized protein</fullName>
    </submittedName>
</protein>
<gene>
    <name evidence="1" type="ORF">BDM02DRAFT_3182818</name>
</gene>
<organism evidence="1 2">
    <name type="scientific">Thelephora ganbajun</name>
    <name type="common">Ganba fungus</name>
    <dbReference type="NCBI Taxonomy" id="370292"/>
    <lineage>
        <taxon>Eukaryota</taxon>
        <taxon>Fungi</taxon>
        <taxon>Dikarya</taxon>
        <taxon>Basidiomycota</taxon>
        <taxon>Agaricomycotina</taxon>
        <taxon>Agaricomycetes</taxon>
        <taxon>Thelephorales</taxon>
        <taxon>Thelephoraceae</taxon>
        <taxon>Thelephora</taxon>
    </lineage>
</organism>
<dbReference type="Proteomes" id="UP000886501">
    <property type="component" value="Unassembled WGS sequence"/>
</dbReference>
<sequence>MVCKVNVTVDDVSPLINYSPREAWHNGIAGDGQRKSLVHNGTFMVTDRDGSTATFTFNGTAVWLYGSKSKSNGNYKVTLDDIPTDSAFIGNGFSDEDLFQQVLFEAKGLDGTKLHRLTVESVVTDGTTYLAIDSIVHEVEVPDGRQEFRQQHTASSVEYSPSAWSIEMGGFNGCNDYSGHTTSRGGAYVVYDFEGAIDFGSDVEISATIGPQDGGSSVTPDAKSEYLTPQTLSIDYTIVRRSPSVLTEPTPGPSPSPSPSLSGGKIGGIAVCISILLILLGAFIWYRRNRNRGDSSVGDDRDIEIPKSESPLGTGAVAHHTPSLPLLPTRTPSPYDSPMVSVSLIESAEDAETDGSLACLNVNSKTKLVLHSNHSYEGQGMSFGSSGVGAVGSPEFGHGGREMRREESGAVSPLPSPPVMMFGEDSGRRNSRQSVRPLPRPRVTSSSSLQYSASLPNLRSMRMRVEGRVQDFGPASTSFFVIPNPSPVPNHGDDDLLPPDYNQATEPFPHPMSIPAPVPMFPHSVSPPLPVHFPSLFTGGR</sequence>
<keyword evidence="2" id="KW-1185">Reference proteome</keyword>